<protein>
    <submittedName>
        <fullName evidence="1">Uncharacterized protein</fullName>
    </submittedName>
</protein>
<dbReference type="RefSeq" id="XP_033657573.1">
    <property type="nucleotide sequence ID" value="XM_033802546.1"/>
</dbReference>
<dbReference type="GeneID" id="54555721"/>
<gene>
    <name evidence="1" type="ORF">EI97DRAFT_498320</name>
</gene>
<organism evidence="1 2">
    <name type="scientific">Westerdykella ornata</name>
    <dbReference type="NCBI Taxonomy" id="318751"/>
    <lineage>
        <taxon>Eukaryota</taxon>
        <taxon>Fungi</taxon>
        <taxon>Dikarya</taxon>
        <taxon>Ascomycota</taxon>
        <taxon>Pezizomycotina</taxon>
        <taxon>Dothideomycetes</taxon>
        <taxon>Pleosporomycetidae</taxon>
        <taxon>Pleosporales</taxon>
        <taxon>Sporormiaceae</taxon>
        <taxon>Westerdykella</taxon>
    </lineage>
</organism>
<dbReference type="EMBL" id="ML986485">
    <property type="protein sequence ID" value="KAF2280034.1"/>
    <property type="molecule type" value="Genomic_DNA"/>
</dbReference>
<dbReference type="OrthoDB" id="3736729at2759"/>
<keyword evidence="2" id="KW-1185">Reference proteome</keyword>
<accession>A0A6A6JUZ0</accession>
<name>A0A6A6JUZ0_WESOR</name>
<dbReference type="CDD" id="cd06587">
    <property type="entry name" value="VOC"/>
    <property type="match status" value="1"/>
</dbReference>
<dbReference type="Proteomes" id="UP000800097">
    <property type="component" value="Unassembled WGS sequence"/>
</dbReference>
<evidence type="ECO:0000313" key="2">
    <source>
        <dbReference type="Proteomes" id="UP000800097"/>
    </source>
</evidence>
<evidence type="ECO:0000313" key="1">
    <source>
        <dbReference type="EMBL" id="KAF2280034.1"/>
    </source>
</evidence>
<sequence>MGVSQVNQSFQNDGNFSEIDLLDVQHGGPIMRLETFRASHPTGAYSYTASGTPVEALAGEEHLGENSNRTFRMTFSTGQLDKVLTTLEMREFFDEDGHYSVYMRDVDGNSDTFGSTLISNVTPKDNSIEIEYKITAPDDAIEKKVLYSPQPAPLTEQVPSLVDISEVEQLNTAKSIKVDMSLDNSKNKSANEHLLAFGKDVRNAYPTFANNVQTYLRMGDFRDKCIHHGTNLTGTNPLLAAEFIPLRNYRVSLIMSGKVMDPNMSAGASHTHLTAPLNHDNKPGSYTPFLVAYAANVVLHQLGIDKVHSDYGGIPMKLKPGSRLETGVSPLVDSTNFNHALSLVSALLYAPDALPSLKATKPKILEFGVRRKLAIVDH</sequence>
<proteinExistence type="predicted"/>
<reference evidence="1" key="1">
    <citation type="journal article" date="2020" name="Stud. Mycol.">
        <title>101 Dothideomycetes genomes: a test case for predicting lifestyles and emergence of pathogens.</title>
        <authorList>
            <person name="Haridas S."/>
            <person name="Albert R."/>
            <person name="Binder M."/>
            <person name="Bloem J."/>
            <person name="Labutti K."/>
            <person name="Salamov A."/>
            <person name="Andreopoulos B."/>
            <person name="Baker S."/>
            <person name="Barry K."/>
            <person name="Bills G."/>
            <person name="Bluhm B."/>
            <person name="Cannon C."/>
            <person name="Castanera R."/>
            <person name="Culley D."/>
            <person name="Daum C."/>
            <person name="Ezra D."/>
            <person name="Gonzalez J."/>
            <person name="Henrissat B."/>
            <person name="Kuo A."/>
            <person name="Liang C."/>
            <person name="Lipzen A."/>
            <person name="Lutzoni F."/>
            <person name="Magnuson J."/>
            <person name="Mondo S."/>
            <person name="Nolan M."/>
            <person name="Ohm R."/>
            <person name="Pangilinan J."/>
            <person name="Park H.-J."/>
            <person name="Ramirez L."/>
            <person name="Alfaro M."/>
            <person name="Sun H."/>
            <person name="Tritt A."/>
            <person name="Yoshinaga Y."/>
            <person name="Zwiers L.-H."/>
            <person name="Turgeon B."/>
            <person name="Goodwin S."/>
            <person name="Spatafora J."/>
            <person name="Crous P."/>
            <person name="Grigoriev I."/>
        </authorList>
    </citation>
    <scope>NUCLEOTIDE SEQUENCE</scope>
    <source>
        <strain evidence="1">CBS 379.55</strain>
    </source>
</reference>
<dbReference type="AlphaFoldDB" id="A0A6A6JUZ0"/>